<dbReference type="PROSITE" id="PS51782">
    <property type="entry name" value="LYSM"/>
    <property type="match status" value="1"/>
</dbReference>
<dbReference type="EMBL" id="JAEINI020000003">
    <property type="protein sequence ID" value="MCB5226611.1"/>
    <property type="molecule type" value="Genomic_DNA"/>
</dbReference>
<evidence type="ECO:0000256" key="1">
    <source>
        <dbReference type="SAM" id="SignalP"/>
    </source>
</evidence>
<evidence type="ECO:0000259" key="2">
    <source>
        <dbReference type="PROSITE" id="PS51782"/>
    </source>
</evidence>
<feature type="signal peptide" evidence="1">
    <location>
        <begin position="1"/>
        <end position="22"/>
    </location>
</feature>
<dbReference type="CDD" id="cd00118">
    <property type="entry name" value="LysM"/>
    <property type="match status" value="1"/>
</dbReference>
<dbReference type="PANTHER" id="PTHR34700:SF4">
    <property type="entry name" value="PHAGE-LIKE ELEMENT PBSX PROTEIN XKDP"/>
    <property type="match status" value="1"/>
</dbReference>
<keyword evidence="1" id="KW-0732">Signal</keyword>
<name>A0ABS8C2S4_9ALTE</name>
<reference evidence="3 4" key="1">
    <citation type="submission" date="2021-10" db="EMBL/GenBank/DDBJ databases">
        <title>Alishewanella koreense sp. nov. isolated from seawater of southwestern coast in South Korea and the proposal for the reclassification of Rheinheimera perlucida and Rheinheimera tuosuensis as Arsukibacterium perlucida and Arsukibacterium tuosuensis.</title>
        <authorList>
            <person name="Kim K.H."/>
            <person name="Ruan W."/>
            <person name="Kim K.R."/>
            <person name="Baek J.H."/>
            <person name="Jeon C.O."/>
        </authorList>
    </citation>
    <scope>NUCLEOTIDE SEQUENCE [LARGE SCALE GENOMIC DNA]</scope>
    <source>
        <strain evidence="3 4">16-MA</strain>
    </source>
</reference>
<accession>A0ABS8C2S4</accession>
<dbReference type="Proteomes" id="UP000633814">
    <property type="component" value="Unassembled WGS sequence"/>
</dbReference>
<dbReference type="SUPFAM" id="SSF54106">
    <property type="entry name" value="LysM domain"/>
    <property type="match status" value="1"/>
</dbReference>
<dbReference type="Gene3D" id="3.10.350.10">
    <property type="entry name" value="LysM domain"/>
    <property type="match status" value="1"/>
</dbReference>
<feature type="domain" description="LysM" evidence="2">
    <location>
        <begin position="33"/>
        <end position="81"/>
    </location>
</feature>
<dbReference type="RefSeq" id="WP_226750699.1">
    <property type="nucleotide sequence ID" value="NZ_JAEINI020000003.1"/>
</dbReference>
<sequence length="368" mass="40598">MLKKITLIIAASICWFSASVLADVLKLRDNAPMTYVVKAGDTLWDISGLYLNEPWLWPQLWQMNPQVDNPHLIYPGDILTLTFDSEGRPVLAVNKRAVRLTPQTRTTHKNPDAIATLPLGIIRPFLTYDQALSQVEIDALPYILGSNRASKSAAETQTLYVNNELLQGAAYAVYRQGRAYVDPDTGETLGYETRLVATARVIRGGSAATEISAFEPAAMQVLNITREIRQGDKVIQAYDSQSLPVHFLMTQPSIPIEGRIISASSDLREVAKMDVVILNRGEQELKAGHMLGIYRQSPTVVDGRNGPVYLEDATKLQKLMRDVGGEAIEMPKEKVGEMMVFKTSEKVSFAIVTQTIAPVRVGDSIGNL</sequence>
<organism evidence="3 4">
    <name type="scientific">Alishewanella maricola</name>
    <dbReference type="NCBI Taxonomy" id="2795740"/>
    <lineage>
        <taxon>Bacteria</taxon>
        <taxon>Pseudomonadati</taxon>
        <taxon>Pseudomonadota</taxon>
        <taxon>Gammaproteobacteria</taxon>
        <taxon>Alteromonadales</taxon>
        <taxon>Alteromonadaceae</taxon>
        <taxon>Alishewanella</taxon>
    </lineage>
</organism>
<protein>
    <submittedName>
        <fullName evidence="3">LysM peptidoglycan-binding domain-containing protein</fullName>
    </submittedName>
</protein>
<dbReference type="Pfam" id="PF01476">
    <property type="entry name" value="LysM"/>
    <property type="match status" value="1"/>
</dbReference>
<gene>
    <name evidence="3" type="ORF">JAO78_007250</name>
</gene>
<feature type="chain" id="PRO_5045839336" evidence="1">
    <location>
        <begin position="23"/>
        <end position="368"/>
    </location>
</feature>
<dbReference type="PANTHER" id="PTHR34700">
    <property type="entry name" value="POTASSIUM BINDING PROTEIN KBP"/>
    <property type="match status" value="1"/>
</dbReference>
<keyword evidence="4" id="KW-1185">Reference proteome</keyword>
<evidence type="ECO:0000313" key="3">
    <source>
        <dbReference type="EMBL" id="MCB5226611.1"/>
    </source>
</evidence>
<evidence type="ECO:0000313" key="4">
    <source>
        <dbReference type="Proteomes" id="UP000633814"/>
    </source>
</evidence>
<dbReference type="InterPro" id="IPR036779">
    <property type="entry name" value="LysM_dom_sf"/>
</dbReference>
<dbReference type="InterPro" id="IPR018392">
    <property type="entry name" value="LysM"/>
</dbReference>
<proteinExistence type="predicted"/>
<dbReference type="SMART" id="SM00257">
    <property type="entry name" value="LysM"/>
    <property type="match status" value="1"/>
</dbReference>
<dbReference type="InterPro" id="IPR052196">
    <property type="entry name" value="Bact_Kbp"/>
</dbReference>
<comment type="caution">
    <text evidence="3">The sequence shown here is derived from an EMBL/GenBank/DDBJ whole genome shotgun (WGS) entry which is preliminary data.</text>
</comment>